<evidence type="ECO:0000259" key="2">
    <source>
        <dbReference type="Pfam" id="PF02517"/>
    </source>
</evidence>
<dbReference type="EMBL" id="RXHU01000039">
    <property type="protein sequence ID" value="RTE09066.1"/>
    <property type="molecule type" value="Genomic_DNA"/>
</dbReference>
<dbReference type="InterPro" id="IPR003675">
    <property type="entry name" value="Rce1/LyrA-like_dom"/>
</dbReference>
<feature type="transmembrane region" description="Helical" evidence="1">
    <location>
        <begin position="12"/>
        <end position="30"/>
    </location>
</feature>
<comment type="caution">
    <text evidence="3">The sequence shown here is derived from an EMBL/GenBank/DDBJ whole genome shotgun (WGS) entry which is preliminary data.</text>
</comment>
<dbReference type="Pfam" id="PF02517">
    <property type="entry name" value="Rce1-like"/>
    <property type="match status" value="1"/>
</dbReference>
<keyword evidence="1" id="KW-0812">Transmembrane</keyword>
<dbReference type="GO" id="GO:0006508">
    <property type="term" value="P:proteolysis"/>
    <property type="evidence" value="ECO:0007669"/>
    <property type="project" value="UniProtKB-KW"/>
</dbReference>
<reference evidence="3 4" key="1">
    <citation type="submission" date="2018-12" db="EMBL/GenBank/DDBJ databases">
        <title>Bacillus ochoae sp. nov., Paenibacillus whitsoniae sp. nov., Paenibacillus spiritus sp. nov. Isolated from the Mars Exploration Rover during spacecraft assembly.</title>
        <authorList>
            <person name="Seuylemezian A."/>
            <person name="Vaishampayan P."/>
        </authorList>
    </citation>
    <scope>NUCLEOTIDE SEQUENCE [LARGE SCALE GENOMIC DNA]</scope>
    <source>
        <strain evidence="3 4">MER 54</strain>
    </source>
</reference>
<feature type="transmembrane region" description="Helical" evidence="1">
    <location>
        <begin position="81"/>
        <end position="107"/>
    </location>
</feature>
<evidence type="ECO:0000256" key="1">
    <source>
        <dbReference type="SAM" id="Phobius"/>
    </source>
</evidence>
<gene>
    <name evidence="3" type="ORF">EJQ19_13935</name>
</gene>
<dbReference type="OrthoDB" id="9777755at2"/>
<feature type="transmembrane region" description="Helical" evidence="1">
    <location>
        <begin position="249"/>
        <end position="266"/>
    </location>
</feature>
<dbReference type="GO" id="GO:0080120">
    <property type="term" value="P:CAAX-box protein maturation"/>
    <property type="evidence" value="ECO:0007669"/>
    <property type="project" value="UniProtKB-ARBA"/>
</dbReference>
<evidence type="ECO:0000313" key="3">
    <source>
        <dbReference type="EMBL" id="RTE09066.1"/>
    </source>
</evidence>
<dbReference type="PANTHER" id="PTHR35797:SF1">
    <property type="entry name" value="PROTEASE"/>
    <property type="match status" value="1"/>
</dbReference>
<feature type="transmembrane region" description="Helical" evidence="1">
    <location>
        <begin position="185"/>
        <end position="203"/>
    </location>
</feature>
<dbReference type="InterPro" id="IPR042150">
    <property type="entry name" value="MmRce1-like"/>
</dbReference>
<keyword evidence="3" id="KW-0378">Hydrolase</keyword>
<dbReference type="Proteomes" id="UP000276128">
    <property type="component" value="Unassembled WGS sequence"/>
</dbReference>
<keyword evidence="3" id="KW-0645">Protease</keyword>
<keyword evidence="4" id="KW-1185">Reference proteome</keyword>
<sequence>MEKSMIIKRGIHVGVFALVALSCGWIGRWLDTYVGRDATGSLGQLLWIAAPILTMLLLRGLAGDGWEDAGLRLRLRGNGRYYAGSVLFFPVLTLLVVGLGICVGWLNWTGISLRTYAEACAFALIPSFFKNIAEEFAWRGYLAPSLHRIGVPRLWSHVTVGLVWGGWHIPYLFLFTTTSEGMLTFLPRMLLGVVAMAIVYGEIRLRIGSVWPAVIMHTVGNALVNPLIAGEYLAIETKLQAVVMPSPDGWITMGLTGAVGVWLMLVRKKKKTA</sequence>
<feature type="transmembrane region" description="Helical" evidence="1">
    <location>
        <begin position="42"/>
        <end position="61"/>
    </location>
</feature>
<feature type="transmembrane region" description="Helical" evidence="1">
    <location>
        <begin position="210"/>
        <end position="229"/>
    </location>
</feature>
<keyword evidence="1" id="KW-1133">Transmembrane helix</keyword>
<dbReference type="RefSeq" id="WP_126141842.1">
    <property type="nucleotide sequence ID" value="NZ_RXHU01000039.1"/>
</dbReference>
<keyword evidence="3" id="KW-0482">Metalloprotease</keyword>
<protein>
    <submittedName>
        <fullName evidence="3">CPBP family intramembrane metalloprotease</fullName>
    </submittedName>
</protein>
<organism evidence="3 4">
    <name type="scientific">Paenibacillus whitsoniae</name>
    <dbReference type="NCBI Taxonomy" id="2496558"/>
    <lineage>
        <taxon>Bacteria</taxon>
        <taxon>Bacillati</taxon>
        <taxon>Bacillota</taxon>
        <taxon>Bacilli</taxon>
        <taxon>Bacillales</taxon>
        <taxon>Paenibacillaceae</taxon>
        <taxon>Paenibacillus</taxon>
    </lineage>
</organism>
<feature type="domain" description="CAAX prenyl protease 2/Lysostaphin resistance protein A-like" evidence="2">
    <location>
        <begin position="120"/>
        <end position="222"/>
    </location>
</feature>
<keyword evidence="1" id="KW-0472">Membrane</keyword>
<accession>A0A430JDE8</accession>
<dbReference type="PANTHER" id="PTHR35797">
    <property type="entry name" value="PROTEASE-RELATED"/>
    <property type="match status" value="1"/>
</dbReference>
<dbReference type="GO" id="GO:0008237">
    <property type="term" value="F:metallopeptidase activity"/>
    <property type="evidence" value="ECO:0007669"/>
    <property type="project" value="UniProtKB-KW"/>
</dbReference>
<feature type="transmembrane region" description="Helical" evidence="1">
    <location>
        <begin position="113"/>
        <end position="133"/>
    </location>
</feature>
<dbReference type="PROSITE" id="PS51257">
    <property type="entry name" value="PROKAR_LIPOPROTEIN"/>
    <property type="match status" value="1"/>
</dbReference>
<evidence type="ECO:0000313" key="4">
    <source>
        <dbReference type="Proteomes" id="UP000276128"/>
    </source>
</evidence>
<dbReference type="GO" id="GO:0004175">
    <property type="term" value="F:endopeptidase activity"/>
    <property type="evidence" value="ECO:0007669"/>
    <property type="project" value="UniProtKB-ARBA"/>
</dbReference>
<dbReference type="AlphaFoldDB" id="A0A430JDE8"/>
<feature type="transmembrane region" description="Helical" evidence="1">
    <location>
        <begin position="154"/>
        <end position="173"/>
    </location>
</feature>
<proteinExistence type="predicted"/>
<name>A0A430JDE8_9BACL</name>